<protein>
    <submittedName>
        <fullName evidence="1">Ornithine cyclodeaminase</fullName>
    </submittedName>
</protein>
<dbReference type="InterPro" id="IPR023401">
    <property type="entry name" value="ODC_N"/>
</dbReference>
<dbReference type="SUPFAM" id="SSF51735">
    <property type="entry name" value="NAD(P)-binding Rossmann-fold domains"/>
    <property type="match status" value="1"/>
</dbReference>
<sequence>MSEQLLFLDRDAVRACLTEVDPCAVVTRVLEHHARDRVTLPPEGYLPWANSEGAYCRALAMLGAIDQGEGPPLLGVKLINAAVSNPAHGRERAAGLSMVFDPETARPLALAEAGWLSAIRTAAYTMVSLRQLGPHDLPAASVIGCGTLARAHLGLLAREFPQVVHISLYDSMPARAEALCEWTQRHHPQLSARVHGSARAAVGASSVVVTTTTTSSGYLAADWLAPGTFVAHVSLADLLPDAFASAQGLYVDDVELVAANPQRILGQLIRNGRIGADADSAGRGLRRVLDGTLGQVLIGERPAIRPSSGHVISNPFGMSVLDVGLLSAVYEIATSQGIGQVLTLY</sequence>
<gene>
    <name evidence="1" type="ORF">F7R91_29245</name>
</gene>
<dbReference type="PANTHER" id="PTHR13812:SF19">
    <property type="entry name" value="KETIMINE REDUCTASE MU-CRYSTALLIN"/>
    <property type="match status" value="1"/>
</dbReference>
<comment type="caution">
    <text evidence="1">The sequence shown here is derived from an EMBL/GenBank/DDBJ whole genome shotgun (WGS) entry which is preliminary data.</text>
</comment>
<dbReference type="RefSeq" id="WP_150953383.1">
    <property type="nucleotide sequence ID" value="NZ_VZRB01000025.1"/>
</dbReference>
<organism evidence="1 2">
    <name type="scientific">Streptomyces luteolifulvus</name>
    <dbReference type="NCBI Taxonomy" id="2615112"/>
    <lineage>
        <taxon>Bacteria</taxon>
        <taxon>Bacillati</taxon>
        <taxon>Actinomycetota</taxon>
        <taxon>Actinomycetes</taxon>
        <taxon>Kitasatosporales</taxon>
        <taxon>Streptomycetaceae</taxon>
        <taxon>Streptomyces</taxon>
    </lineage>
</organism>
<dbReference type="InterPro" id="IPR003462">
    <property type="entry name" value="ODC_Mu_crystall"/>
</dbReference>
<dbReference type="PIRSF" id="PIRSF001439">
    <property type="entry name" value="CryM"/>
    <property type="match status" value="1"/>
</dbReference>
<dbReference type="EMBL" id="VZRB01000025">
    <property type="protein sequence ID" value="KAB1142338.1"/>
    <property type="molecule type" value="Genomic_DNA"/>
</dbReference>
<accession>A0A6H9USH7</accession>
<name>A0A6H9USH7_9ACTN</name>
<reference evidence="1 2" key="1">
    <citation type="submission" date="2019-09" db="EMBL/GenBank/DDBJ databases">
        <title>Screening of Novel Bioactive Compounds from Soil-Associated.</title>
        <authorList>
            <person name="Zhao S."/>
        </authorList>
    </citation>
    <scope>NUCLEOTIDE SEQUENCE [LARGE SCALE GENOMIC DNA]</scope>
    <source>
        <strain evidence="1 2">HIT-DPA4</strain>
    </source>
</reference>
<dbReference type="InterPro" id="IPR036291">
    <property type="entry name" value="NAD(P)-bd_dom_sf"/>
</dbReference>
<dbReference type="Gene3D" id="3.30.1780.10">
    <property type="entry name" value="ornithine cyclodeaminase, domain 1"/>
    <property type="match status" value="1"/>
</dbReference>
<evidence type="ECO:0000313" key="1">
    <source>
        <dbReference type="EMBL" id="KAB1142338.1"/>
    </source>
</evidence>
<keyword evidence="2" id="KW-1185">Reference proteome</keyword>
<proteinExistence type="predicted"/>
<dbReference type="Pfam" id="PF02423">
    <property type="entry name" value="OCD_Mu_crystall"/>
    <property type="match status" value="1"/>
</dbReference>
<dbReference type="PANTHER" id="PTHR13812">
    <property type="entry name" value="KETIMINE REDUCTASE MU-CRYSTALLIN"/>
    <property type="match status" value="1"/>
</dbReference>
<dbReference type="Proteomes" id="UP000442707">
    <property type="component" value="Unassembled WGS sequence"/>
</dbReference>
<dbReference type="Gene3D" id="3.40.50.720">
    <property type="entry name" value="NAD(P)-binding Rossmann-like Domain"/>
    <property type="match status" value="1"/>
</dbReference>
<dbReference type="AlphaFoldDB" id="A0A6H9USH7"/>
<dbReference type="GO" id="GO:0005737">
    <property type="term" value="C:cytoplasm"/>
    <property type="evidence" value="ECO:0007669"/>
    <property type="project" value="TreeGrafter"/>
</dbReference>
<evidence type="ECO:0000313" key="2">
    <source>
        <dbReference type="Proteomes" id="UP000442707"/>
    </source>
</evidence>